<dbReference type="PANTHER" id="PTHR43060:SF15">
    <property type="entry name" value="3-HYDROXYISOBUTYRATE DEHYDROGENASE-LIKE 1, MITOCHONDRIAL-RELATED"/>
    <property type="match status" value="1"/>
</dbReference>
<evidence type="ECO:0000259" key="5">
    <source>
        <dbReference type="Pfam" id="PF14833"/>
    </source>
</evidence>
<dbReference type="SUPFAM" id="SSF51735">
    <property type="entry name" value="NAD(P)-binding Rossmann-fold domains"/>
    <property type="match status" value="1"/>
</dbReference>
<dbReference type="InterPro" id="IPR006115">
    <property type="entry name" value="6PGDH_NADP-bd"/>
</dbReference>
<dbReference type="PANTHER" id="PTHR43060">
    <property type="entry name" value="3-HYDROXYISOBUTYRATE DEHYDROGENASE-LIKE 1, MITOCHONDRIAL-RELATED"/>
    <property type="match status" value="1"/>
</dbReference>
<dbReference type="InterPro" id="IPR013328">
    <property type="entry name" value="6PGD_dom2"/>
</dbReference>
<feature type="domain" description="3-hydroxyisobutyrate dehydrogenase-like NAD-binding" evidence="5">
    <location>
        <begin position="166"/>
        <end position="284"/>
    </location>
</feature>
<name>A0ABT0Q2Z2_9RHOB</name>
<evidence type="ECO:0000256" key="3">
    <source>
        <dbReference type="SAM" id="SignalP"/>
    </source>
</evidence>
<evidence type="ECO:0000313" key="7">
    <source>
        <dbReference type="Proteomes" id="UP001203880"/>
    </source>
</evidence>
<reference evidence="6" key="1">
    <citation type="submission" date="2022-05" db="EMBL/GenBank/DDBJ databases">
        <authorList>
            <person name="Park J.-S."/>
        </authorList>
    </citation>
    <scope>NUCLEOTIDE SEQUENCE</scope>
    <source>
        <strain evidence="6">2012CJ41-6</strain>
    </source>
</reference>
<keyword evidence="1" id="KW-0560">Oxidoreductase</keyword>
<accession>A0ABT0Q2Z2</accession>
<dbReference type="Proteomes" id="UP001203880">
    <property type="component" value="Unassembled WGS sequence"/>
</dbReference>
<dbReference type="InterPro" id="IPR036291">
    <property type="entry name" value="NAD(P)-bd_dom_sf"/>
</dbReference>
<keyword evidence="7" id="KW-1185">Reference proteome</keyword>
<dbReference type="Pfam" id="PF03446">
    <property type="entry name" value="NAD_binding_2"/>
    <property type="match status" value="1"/>
</dbReference>
<dbReference type="InterPro" id="IPR015815">
    <property type="entry name" value="HIBADH-related"/>
</dbReference>
<feature type="chain" id="PRO_5045287149" evidence="3">
    <location>
        <begin position="26"/>
        <end position="299"/>
    </location>
</feature>
<dbReference type="PIRSF" id="PIRSF000103">
    <property type="entry name" value="HIBADH"/>
    <property type="match status" value="1"/>
</dbReference>
<keyword evidence="2" id="KW-0520">NAD</keyword>
<organism evidence="6 7">
    <name type="scientific">Ruegeria spongiae</name>
    <dbReference type="NCBI Taxonomy" id="2942209"/>
    <lineage>
        <taxon>Bacteria</taxon>
        <taxon>Pseudomonadati</taxon>
        <taxon>Pseudomonadota</taxon>
        <taxon>Alphaproteobacteria</taxon>
        <taxon>Rhodobacterales</taxon>
        <taxon>Roseobacteraceae</taxon>
        <taxon>Ruegeria</taxon>
    </lineage>
</organism>
<dbReference type="Pfam" id="PF14833">
    <property type="entry name" value="NAD_binding_11"/>
    <property type="match status" value="1"/>
</dbReference>
<proteinExistence type="predicted"/>
<gene>
    <name evidence="6" type="ORF">M3P21_06940</name>
</gene>
<feature type="signal peptide" evidence="3">
    <location>
        <begin position="1"/>
        <end position="25"/>
    </location>
</feature>
<protein>
    <submittedName>
        <fullName evidence="6">NAD(P)-dependent oxidoreductase</fullName>
    </submittedName>
</protein>
<feature type="domain" description="6-phosphogluconate dehydrogenase NADP-binding" evidence="4">
    <location>
        <begin position="8"/>
        <end position="161"/>
    </location>
</feature>
<dbReference type="Gene3D" id="3.40.50.720">
    <property type="entry name" value="NAD(P)-binding Rossmann-like Domain"/>
    <property type="match status" value="1"/>
</dbReference>
<dbReference type="EMBL" id="JAMFMB010000006">
    <property type="protein sequence ID" value="MCL6283264.1"/>
    <property type="molecule type" value="Genomic_DNA"/>
</dbReference>
<keyword evidence="3" id="KW-0732">Signal</keyword>
<comment type="caution">
    <text evidence="6">The sequence shown here is derived from an EMBL/GenBank/DDBJ whole genome shotgun (WGS) entry which is preliminary data.</text>
</comment>
<sequence>MQSKIRTALLGTGLMGFPMARNLLAAGFDTAVWNRSADKAAPLAEFGARVAASAAEAVADADVVISMLSDGRAVLDLAGQGGLRAALKQGAIWVDMSSTKPDEARALADGLQQIGVEVLDAPVSGGTRGAEQASLAIMVGGAPQILDRARAVLQALGRPVHVGPTGAGQLAKLANQTIVAITIGAVAEATLLLEAGGADATAVRDALKGGFADSAILQQHGARMSARDFTPGGPSRLQVKDLDNALAEAEGLNLVLPSARAIRDRFQRYVAELDGADRDHSGLFEELLDLNGRVATDTP</sequence>
<evidence type="ECO:0000259" key="4">
    <source>
        <dbReference type="Pfam" id="PF03446"/>
    </source>
</evidence>
<dbReference type="SUPFAM" id="SSF48179">
    <property type="entry name" value="6-phosphogluconate dehydrogenase C-terminal domain-like"/>
    <property type="match status" value="1"/>
</dbReference>
<dbReference type="Gene3D" id="1.10.1040.10">
    <property type="entry name" value="N-(1-d-carboxylethyl)-l-norvaline Dehydrogenase, domain 2"/>
    <property type="match status" value="1"/>
</dbReference>
<evidence type="ECO:0000256" key="2">
    <source>
        <dbReference type="ARBA" id="ARBA00023027"/>
    </source>
</evidence>
<evidence type="ECO:0000313" key="6">
    <source>
        <dbReference type="EMBL" id="MCL6283264.1"/>
    </source>
</evidence>
<dbReference type="InterPro" id="IPR029154">
    <property type="entry name" value="HIBADH-like_NADP-bd"/>
</dbReference>
<evidence type="ECO:0000256" key="1">
    <source>
        <dbReference type="ARBA" id="ARBA00023002"/>
    </source>
</evidence>
<dbReference type="InterPro" id="IPR008927">
    <property type="entry name" value="6-PGluconate_DH-like_C_sf"/>
</dbReference>